<dbReference type="PANTHER" id="PTHR33121:SF79">
    <property type="entry name" value="CYCLIC DI-GMP PHOSPHODIESTERASE PDED-RELATED"/>
    <property type="match status" value="1"/>
</dbReference>
<organism evidence="2 3">
    <name type="scientific">Chromobacterium alticapitis</name>
    <dbReference type="NCBI Taxonomy" id="2073169"/>
    <lineage>
        <taxon>Bacteria</taxon>
        <taxon>Pseudomonadati</taxon>
        <taxon>Pseudomonadota</taxon>
        <taxon>Betaproteobacteria</taxon>
        <taxon>Neisseriales</taxon>
        <taxon>Chromobacteriaceae</taxon>
        <taxon>Chromobacterium</taxon>
    </lineage>
</organism>
<dbReference type="InterPro" id="IPR050706">
    <property type="entry name" value="Cyclic-di-GMP_PDE-like"/>
</dbReference>
<name>A0A2S5DLR0_9NEIS</name>
<evidence type="ECO:0000313" key="2">
    <source>
        <dbReference type="EMBL" id="POZ63995.1"/>
    </source>
</evidence>
<dbReference type="Proteomes" id="UP000237082">
    <property type="component" value="Unassembled WGS sequence"/>
</dbReference>
<dbReference type="SUPFAM" id="SSF141868">
    <property type="entry name" value="EAL domain-like"/>
    <property type="match status" value="1"/>
</dbReference>
<keyword evidence="3" id="KW-1185">Reference proteome</keyword>
<feature type="domain" description="EAL" evidence="1">
    <location>
        <begin position="23"/>
        <end position="272"/>
    </location>
</feature>
<evidence type="ECO:0000259" key="1">
    <source>
        <dbReference type="PROSITE" id="PS50883"/>
    </source>
</evidence>
<dbReference type="Pfam" id="PF00563">
    <property type="entry name" value="EAL"/>
    <property type="match status" value="1"/>
</dbReference>
<dbReference type="CDD" id="cd01948">
    <property type="entry name" value="EAL"/>
    <property type="match status" value="1"/>
</dbReference>
<protein>
    <submittedName>
        <fullName evidence="2">EAL domain-containing protein</fullName>
    </submittedName>
</protein>
<dbReference type="PANTHER" id="PTHR33121">
    <property type="entry name" value="CYCLIC DI-GMP PHOSPHODIESTERASE PDEF"/>
    <property type="match status" value="1"/>
</dbReference>
<gene>
    <name evidence="2" type="ORF">C2I19_00325</name>
</gene>
<reference evidence="3" key="1">
    <citation type="submission" date="2018-02" db="EMBL/GenBank/DDBJ databases">
        <authorList>
            <person name="O'Hara-Hanley K."/>
            <person name="Soby S."/>
        </authorList>
    </citation>
    <scope>NUCLEOTIDE SEQUENCE [LARGE SCALE GENOMIC DNA]</scope>
    <source>
        <strain evidence="3">MWU14-2602</strain>
    </source>
</reference>
<dbReference type="EMBL" id="PQWB01000004">
    <property type="protein sequence ID" value="POZ63995.1"/>
    <property type="molecule type" value="Genomic_DNA"/>
</dbReference>
<proteinExistence type="predicted"/>
<dbReference type="Gene3D" id="3.20.20.450">
    <property type="entry name" value="EAL domain"/>
    <property type="match status" value="1"/>
</dbReference>
<dbReference type="PROSITE" id="PS50883">
    <property type="entry name" value="EAL"/>
    <property type="match status" value="1"/>
</dbReference>
<sequence>MKARPTARPSMHCTPDLDRRPVDTMSMADIWRALADDQLQPWFQPIVEPRSRRVIAVEALARWQHPELGILPPASFVPILEQRGMLRQLTELMLEKSLYACQDWRRAGIALPVSVNLGVESLLDPELPSRLLQQMRIQNLPPSCLILEFNSRMLREQQAAAERALPALSAAGFAVAADDFTAGNGWLPPAIRLLKLRRGCAQDLSAAVEQRAALAAILNLARGRGVAVVAIGVENEMDCAALAQLGCDAAQGYLFGAPMSASGFSRWISTAEKR</sequence>
<evidence type="ECO:0000313" key="3">
    <source>
        <dbReference type="Proteomes" id="UP000237082"/>
    </source>
</evidence>
<dbReference type="InterPro" id="IPR001633">
    <property type="entry name" value="EAL_dom"/>
</dbReference>
<dbReference type="InterPro" id="IPR035919">
    <property type="entry name" value="EAL_sf"/>
</dbReference>
<dbReference type="SMART" id="SM00052">
    <property type="entry name" value="EAL"/>
    <property type="match status" value="1"/>
</dbReference>
<accession>A0A2S5DLR0</accession>
<dbReference type="AlphaFoldDB" id="A0A2S5DLR0"/>
<comment type="caution">
    <text evidence="2">The sequence shown here is derived from an EMBL/GenBank/DDBJ whole genome shotgun (WGS) entry which is preliminary data.</text>
</comment>
<dbReference type="GO" id="GO:0071111">
    <property type="term" value="F:cyclic-guanylate-specific phosphodiesterase activity"/>
    <property type="evidence" value="ECO:0007669"/>
    <property type="project" value="InterPro"/>
</dbReference>